<gene>
    <name evidence="2" type="ORF">DOTSEDRAFT_69074</name>
</gene>
<keyword evidence="1" id="KW-1133">Transmembrane helix</keyword>
<proteinExistence type="predicted"/>
<evidence type="ECO:0000313" key="3">
    <source>
        <dbReference type="Proteomes" id="UP000016933"/>
    </source>
</evidence>
<dbReference type="eggNOG" id="ENOG502SP41">
    <property type="taxonomic scope" value="Eukaryota"/>
</dbReference>
<keyword evidence="1" id="KW-0472">Membrane</keyword>
<feature type="transmembrane region" description="Helical" evidence="1">
    <location>
        <begin position="405"/>
        <end position="427"/>
    </location>
</feature>
<accession>N1Q4R9</accession>
<dbReference type="Proteomes" id="UP000016933">
    <property type="component" value="Unassembled WGS sequence"/>
</dbReference>
<sequence length="503" mass="54559">MVLIGPFTQQVLQYDQCSVMVKDFDRRQSQVPRASIFIGQGGHEGAGLNSLSMAEQAAINAGLYTTGQVSPKCSSGNCTVSPYKSIGYCSSCKDVSQDARVTIENTTAPWPLNASDIVPVTIANTSLPNGLSVAFGQYDSRSEMTYDLGVLEALKGIQVLFGAQSQFNQSSTTVGTGDCDHGNWSCQGYGAMDCSLYLCVKSYEGRIINGSFTETVTSQTPQDMSNWNLTVGPGGFDYLTTTLDTSCLDVNERSALQAAGITFNASSSWIPYAFFNASIINGATTWGDNDLVQLERRLLDRGCIYAVNSFFDNGLSLYLNGQMNGTLSGTTGMYGTYMAFNGPQLLQLAYNFGNYSFERTESLVQNISLSFSNYMRLNPGQDIYNSSFPATGDATEMKTCVQVQWAWLMLPTAVALLTLVFFVAILISSHRVPRAVNTWKSSFLPLLFCGPTPPCGHDGDYDDGNAGQDVDSLKDLAKSIKVQLVSDQKGGLRLRERYEGGLI</sequence>
<dbReference type="PANTHER" id="PTHR35394">
    <property type="entry name" value="DUF3176 DOMAIN-CONTAINING PROTEIN"/>
    <property type="match status" value="1"/>
</dbReference>
<dbReference type="PANTHER" id="PTHR35394:SF5">
    <property type="entry name" value="DUF3176 DOMAIN-CONTAINING PROTEIN"/>
    <property type="match status" value="1"/>
</dbReference>
<dbReference type="HOGENOM" id="CLU_541878_0_0_1"/>
<dbReference type="OrthoDB" id="5376804at2759"/>
<name>N1Q4R9_DOTSN</name>
<dbReference type="AlphaFoldDB" id="N1Q4R9"/>
<dbReference type="OMA" id="NCTFPRF"/>
<keyword evidence="1" id="KW-0812">Transmembrane</keyword>
<reference evidence="3" key="1">
    <citation type="journal article" date="2012" name="PLoS Genet.">
        <title>The genomes of the fungal plant pathogens Cladosporium fulvum and Dothistroma septosporum reveal adaptation to different hosts and lifestyles but also signatures of common ancestry.</title>
        <authorList>
            <person name="de Wit P.J.G.M."/>
            <person name="van der Burgt A."/>
            <person name="Oekmen B."/>
            <person name="Stergiopoulos I."/>
            <person name="Abd-Elsalam K.A."/>
            <person name="Aerts A.L."/>
            <person name="Bahkali A.H."/>
            <person name="Beenen H.G."/>
            <person name="Chettri P."/>
            <person name="Cox M.P."/>
            <person name="Datema E."/>
            <person name="de Vries R.P."/>
            <person name="Dhillon B."/>
            <person name="Ganley A.R."/>
            <person name="Griffiths S.A."/>
            <person name="Guo Y."/>
            <person name="Hamelin R.C."/>
            <person name="Henrissat B."/>
            <person name="Kabir M.S."/>
            <person name="Jashni M.K."/>
            <person name="Kema G."/>
            <person name="Klaubauf S."/>
            <person name="Lapidus A."/>
            <person name="Levasseur A."/>
            <person name="Lindquist E."/>
            <person name="Mehrabi R."/>
            <person name="Ohm R.A."/>
            <person name="Owen T.J."/>
            <person name="Salamov A."/>
            <person name="Schwelm A."/>
            <person name="Schijlen E."/>
            <person name="Sun H."/>
            <person name="van den Burg H.A."/>
            <person name="van Ham R.C.H.J."/>
            <person name="Zhang S."/>
            <person name="Goodwin S.B."/>
            <person name="Grigoriev I.V."/>
            <person name="Collemare J."/>
            <person name="Bradshaw R.E."/>
        </authorList>
    </citation>
    <scope>NUCLEOTIDE SEQUENCE [LARGE SCALE GENOMIC DNA]</scope>
    <source>
        <strain evidence="3">NZE10 / CBS 128990</strain>
    </source>
</reference>
<dbReference type="STRING" id="675120.N1Q4R9"/>
<evidence type="ECO:0000256" key="1">
    <source>
        <dbReference type="SAM" id="Phobius"/>
    </source>
</evidence>
<reference evidence="2 3" key="2">
    <citation type="journal article" date="2012" name="PLoS Pathog.">
        <title>Diverse lifestyles and strategies of plant pathogenesis encoded in the genomes of eighteen Dothideomycetes fungi.</title>
        <authorList>
            <person name="Ohm R.A."/>
            <person name="Feau N."/>
            <person name="Henrissat B."/>
            <person name="Schoch C.L."/>
            <person name="Horwitz B.A."/>
            <person name="Barry K.W."/>
            <person name="Condon B.J."/>
            <person name="Copeland A.C."/>
            <person name="Dhillon B."/>
            <person name="Glaser F."/>
            <person name="Hesse C.N."/>
            <person name="Kosti I."/>
            <person name="LaButti K."/>
            <person name="Lindquist E.A."/>
            <person name="Lucas S."/>
            <person name="Salamov A.A."/>
            <person name="Bradshaw R.E."/>
            <person name="Ciuffetti L."/>
            <person name="Hamelin R.C."/>
            <person name="Kema G.H.J."/>
            <person name="Lawrence C."/>
            <person name="Scott J.A."/>
            <person name="Spatafora J.W."/>
            <person name="Turgeon B.G."/>
            <person name="de Wit P.J.G.M."/>
            <person name="Zhong S."/>
            <person name="Goodwin S.B."/>
            <person name="Grigoriev I.V."/>
        </authorList>
    </citation>
    <scope>NUCLEOTIDE SEQUENCE [LARGE SCALE GENOMIC DNA]</scope>
    <source>
        <strain evidence="3">NZE10 / CBS 128990</strain>
    </source>
</reference>
<keyword evidence="3" id="KW-1185">Reference proteome</keyword>
<organism evidence="2 3">
    <name type="scientific">Dothistroma septosporum (strain NZE10 / CBS 128990)</name>
    <name type="common">Red band needle blight fungus</name>
    <name type="synonym">Mycosphaerella pini</name>
    <dbReference type="NCBI Taxonomy" id="675120"/>
    <lineage>
        <taxon>Eukaryota</taxon>
        <taxon>Fungi</taxon>
        <taxon>Dikarya</taxon>
        <taxon>Ascomycota</taxon>
        <taxon>Pezizomycotina</taxon>
        <taxon>Dothideomycetes</taxon>
        <taxon>Dothideomycetidae</taxon>
        <taxon>Mycosphaerellales</taxon>
        <taxon>Mycosphaerellaceae</taxon>
        <taxon>Dothistroma</taxon>
    </lineage>
</organism>
<protein>
    <submittedName>
        <fullName evidence="2">Uncharacterized protein</fullName>
    </submittedName>
</protein>
<evidence type="ECO:0000313" key="2">
    <source>
        <dbReference type="EMBL" id="EME50418.1"/>
    </source>
</evidence>
<dbReference type="EMBL" id="KB446535">
    <property type="protein sequence ID" value="EME50418.1"/>
    <property type="molecule type" value="Genomic_DNA"/>
</dbReference>